<dbReference type="InterPro" id="IPR011006">
    <property type="entry name" value="CheY-like_superfamily"/>
</dbReference>
<dbReference type="CDD" id="cd19920">
    <property type="entry name" value="REC_PA4781-like"/>
    <property type="match status" value="1"/>
</dbReference>
<dbReference type="InterPro" id="IPR001789">
    <property type="entry name" value="Sig_transdc_resp-reg_receiver"/>
</dbReference>
<dbReference type="Proteomes" id="UP001139353">
    <property type="component" value="Unassembled WGS sequence"/>
</dbReference>
<gene>
    <name evidence="6" type="ORF">LPC04_07050</name>
</gene>
<comment type="caution">
    <text evidence="6">The sequence shown here is derived from an EMBL/GenBank/DDBJ whole genome shotgun (WGS) entry which is preliminary data.</text>
</comment>
<dbReference type="SUPFAM" id="SSF52172">
    <property type="entry name" value="CheY-like"/>
    <property type="match status" value="1"/>
</dbReference>
<name>A0A9X1YG84_9BURK</name>
<dbReference type="PROSITE" id="PS50110">
    <property type="entry name" value="RESPONSE_REGULATORY"/>
    <property type="match status" value="1"/>
</dbReference>
<dbReference type="Pfam" id="PF00990">
    <property type="entry name" value="GGDEF"/>
    <property type="match status" value="1"/>
</dbReference>
<dbReference type="Gene3D" id="3.30.70.270">
    <property type="match status" value="1"/>
</dbReference>
<evidence type="ECO:0000256" key="1">
    <source>
        <dbReference type="PROSITE-ProRule" id="PRU00169"/>
    </source>
</evidence>
<evidence type="ECO:0000259" key="3">
    <source>
        <dbReference type="PROSITE" id="PS50110"/>
    </source>
</evidence>
<dbReference type="PROSITE" id="PS50887">
    <property type="entry name" value="GGDEF"/>
    <property type="match status" value="1"/>
</dbReference>
<dbReference type="InterPro" id="IPR029787">
    <property type="entry name" value="Nucleotide_cyclase"/>
</dbReference>
<evidence type="ECO:0000313" key="6">
    <source>
        <dbReference type="EMBL" id="MCK9685463.1"/>
    </source>
</evidence>
<evidence type="ECO:0000256" key="2">
    <source>
        <dbReference type="SAM" id="Coils"/>
    </source>
</evidence>
<accession>A0A9X1YG84</accession>
<protein>
    <submittedName>
        <fullName evidence="6">EAL domain-containing protein</fullName>
    </submittedName>
</protein>
<dbReference type="InterPro" id="IPR001633">
    <property type="entry name" value="EAL_dom"/>
</dbReference>
<dbReference type="GO" id="GO:0071111">
    <property type="term" value="F:cyclic-guanylate-specific phosphodiesterase activity"/>
    <property type="evidence" value="ECO:0007669"/>
    <property type="project" value="InterPro"/>
</dbReference>
<dbReference type="InterPro" id="IPR050706">
    <property type="entry name" value="Cyclic-di-GMP_PDE-like"/>
</dbReference>
<dbReference type="SMART" id="SM00448">
    <property type="entry name" value="REC"/>
    <property type="match status" value="1"/>
</dbReference>
<dbReference type="EMBL" id="JAJLJH010000001">
    <property type="protein sequence ID" value="MCK9685463.1"/>
    <property type="molecule type" value="Genomic_DNA"/>
</dbReference>
<sequence>MTARVSKILIVDDTPHNIDVLSATLNDEQCELMAATSGTRALELATRGRPDLVLLDVMMPGMDGFEVCRRLKADPATADIPVVFVTARTDDVSQGFAVGGSDYISKPINADEVRARVRYQLERRNLLEQLRELNHSLEEKVRERTAELTIANRHLRQEINERRYMQDRLNYLATHDFVTRLYNRGALDAHVSELLARVQRAECDAVFLLIDIDQFRLVNETCGCIAGDELLRQFADVVAGLLERTDFFARLGGDKFGVVVEDAGPDGGPALARRVLDQLADFEFHWEERSFKMAASVAVVRIARDIVSFDQLMLIADEAAYLAKREGRGTIRVHDSSLLEGEGHRESVNWALVLVDALKRNEFRAWFQRLTPLAAAADGRPHGLHIETLIRLWDPRRQKLVLPGMFIAPAERYHLIGELDRWMIREVVRLLGSMPDAHDRIDQVAINLSAVSIREPGLAQYVAETLREFGVPGRMMCFEITETEAIVNLQSAGEFMHTLHRLGCRFALDDFGSGFASFTYMRQLPFDTIKIDGMFVRDMDTDLVHGGMVRSMTEMARLLNKPVVAEFVETETVAGLLRELGVDWAQGFHYHVPEPLTADALRASLPLRPAASSAATVIEAPVPGAESAMPPAALA</sequence>
<dbReference type="CDD" id="cd01949">
    <property type="entry name" value="GGDEF"/>
    <property type="match status" value="1"/>
</dbReference>
<evidence type="ECO:0000259" key="4">
    <source>
        <dbReference type="PROSITE" id="PS50883"/>
    </source>
</evidence>
<dbReference type="SUPFAM" id="SSF55073">
    <property type="entry name" value="Nucleotide cyclase"/>
    <property type="match status" value="1"/>
</dbReference>
<dbReference type="PANTHER" id="PTHR33121:SF23">
    <property type="entry name" value="CYCLIC DI-GMP PHOSPHODIESTERASE PDEB"/>
    <property type="match status" value="1"/>
</dbReference>
<reference evidence="6" key="1">
    <citation type="submission" date="2021-11" db="EMBL/GenBank/DDBJ databases">
        <title>BS-T2-15 a new species belonging to the Comamonadaceae family isolated from the soil of a French oak forest.</title>
        <authorList>
            <person name="Mieszkin S."/>
            <person name="Alain K."/>
        </authorList>
    </citation>
    <scope>NUCLEOTIDE SEQUENCE</scope>
    <source>
        <strain evidence="6">BS-T2-15</strain>
    </source>
</reference>
<evidence type="ECO:0000259" key="5">
    <source>
        <dbReference type="PROSITE" id="PS50887"/>
    </source>
</evidence>
<evidence type="ECO:0000313" key="7">
    <source>
        <dbReference type="Proteomes" id="UP001139353"/>
    </source>
</evidence>
<proteinExistence type="predicted"/>
<feature type="domain" description="GGDEF" evidence="5">
    <location>
        <begin position="203"/>
        <end position="336"/>
    </location>
</feature>
<dbReference type="SUPFAM" id="SSF141868">
    <property type="entry name" value="EAL domain-like"/>
    <property type="match status" value="1"/>
</dbReference>
<dbReference type="Gene3D" id="3.20.20.450">
    <property type="entry name" value="EAL domain"/>
    <property type="match status" value="1"/>
</dbReference>
<dbReference type="AlphaFoldDB" id="A0A9X1YG84"/>
<dbReference type="Pfam" id="PF00072">
    <property type="entry name" value="Response_reg"/>
    <property type="match status" value="1"/>
</dbReference>
<dbReference type="SMART" id="SM00267">
    <property type="entry name" value="GGDEF"/>
    <property type="match status" value="1"/>
</dbReference>
<dbReference type="Gene3D" id="3.40.50.2300">
    <property type="match status" value="1"/>
</dbReference>
<feature type="domain" description="EAL" evidence="4">
    <location>
        <begin position="347"/>
        <end position="607"/>
    </location>
</feature>
<dbReference type="RefSeq" id="WP_275681465.1">
    <property type="nucleotide sequence ID" value="NZ_JAJLJH010000001.1"/>
</dbReference>
<keyword evidence="7" id="KW-1185">Reference proteome</keyword>
<organism evidence="6 7">
    <name type="scientific">Scleromatobacter humisilvae</name>
    <dbReference type="NCBI Taxonomy" id="2897159"/>
    <lineage>
        <taxon>Bacteria</taxon>
        <taxon>Pseudomonadati</taxon>
        <taxon>Pseudomonadota</taxon>
        <taxon>Betaproteobacteria</taxon>
        <taxon>Burkholderiales</taxon>
        <taxon>Sphaerotilaceae</taxon>
        <taxon>Scleromatobacter</taxon>
    </lineage>
</organism>
<keyword evidence="1" id="KW-0597">Phosphoprotein</keyword>
<keyword evidence="2" id="KW-0175">Coiled coil</keyword>
<dbReference type="InterPro" id="IPR043128">
    <property type="entry name" value="Rev_trsase/Diguanyl_cyclase"/>
</dbReference>
<feature type="coiled-coil region" evidence="2">
    <location>
        <begin position="116"/>
        <end position="147"/>
    </location>
</feature>
<dbReference type="PANTHER" id="PTHR33121">
    <property type="entry name" value="CYCLIC DI-GMP PHOSPHODIESTERASE PDEF"/>
    <property type="match status" value="1"/>
</dbReference>
<feature type="domain" description="Response regulatory" evidence="3">
    <location>
        <begin position="7"/>
        <end position="121"/>
    </location>
</feature>
<dbReference type="InterPro" id="IPR000160">
    <property type="entry name" value="GGDEF_dom"/>
</dbReference>
<dbReference type="SMART" id="SM00052">
    <property type="entry name" value="EAL"/>
    <property type="match status" value="1"/>
</dbReference>
<dbReference type="GO" id="GO:0000160">
    <property type="term" value="P:phosphorelay signal transduction system"/>
    <property type="evidence" value="ECO:0007669"/>
    <property type="project" value="InterPro"/>
</dbReference>
<dbReference type="CDD" id="cd01948">
    <property type="entry name" value="EAL"/>
    <property type="match status" value="1"/>
</dbReference>
<dbReference type="Pfam" id="PF00563">
    <property type="entry name" value="EAL"/>
    <property type="match status" value="1"/>
</dbReference>
<feature type="modified residue" description="4-aspartylphosphate" evidence="1">
    <location>
        <position position="56"/>
    </location>
</feature>
<dbReference type="NCBIfam" id="TIGR00254">
    <property type="entry name" value="GGDEF"/>
    <property type="match status" value="1"/>
</dbReference>
<dbReference type="PROSITE" id="PS50883">
    <property type="entry name" value="EAL"/>
    <property type="match status" value="1"/>
</dbReference>
<dbReference type="InterPro" id="IPR035919">
    <property type="entry name" value="EAL_sf"/>
</dbReference>